<dbReference type="EMBL" id="FO203512">
    <property type="protein sequence ID" value="CCK76119.1"/>
    <property type="molecule type" value="Genomic_DNA"/>
</dbReference>
<dbReference type="HOGENOM" id="CLU_054568_0_1_6"/>
<dbReference type="KEGG" id="oai:OLEAN_C19430"/>
<keyword evidence="1" id="KW-1133">Transmembrane helix</keyword>
<sequence length="333" mass="38189">MLNTLQRRWQRWLDRRIPAANKVTLSQRSIFIVPARVGWAFAALLVLLLVTAINFQNSLIYGLTFWLFSVAMSAMLFTYRNLSGLTISTSQSINGFSGNFVEIPIRLSDKKRDHQGLMIHWPTQAENKKSKKEPARLVITDVAESEEKEIRIPFKLPQRGYLETPRLRIETRFPFGFYKSWTWLKLKTPGIVYPKPIITPFIASLGEGDEMPTDANLNIGNDEFIGLRNYRTGDSLKHVAWKYLAKGKGLLSKEYDNQQLSMQWLDWFSLQGMGVEERLSHLTGWVLQAEQEGRAYGIKLPQLEIKPNVGDVHRDVCLKHLALYGIEPIGANR</sequence>
<evidence type="ECO:0000256" key="1">
    <source>
        <dbReference type="SAM" id="Phobius"/>
    </source>
</evidence>
<reference evidence="2 3" key="1">
    <citation type="journal article" date="2013" name="Nat. Commun.">
        <title>Genome sequence and functional genomic analysis of the oil-degrading bacterium Oleispira antarctica.</title>
        <authorList>
            <person name="Kube M."/>
            <person name="Chernikova T.N."/>
            <person name="Al-Ramahi Y."/>
            <person name="Beloqui A."/>
            <person name="Lopez-Cortez N."/>
            <person name="Guazzaroni M.E."/>
            <person name="Heipieper H.J."/>
            <person name="Klages S."/>
            <person name="Kotsyurbenko O.R."/>
            <person name="Langer I."/>
            <person name="Nechitaylo T.Y."/>
            <person name="Lunsdorf H."/>
            <person name="Fernandez M."/>
            <person name="Juarez S."/>
            <person name="Ciordia S."/>
            <person name="Singer A."/>
            <person name="Kagan O."/>
            <person name="Egorova O."/>
            <person name="Petit P.A."/>
            <person name="Stogios P."/>
            <person name="Kim Y."/>
            <person name="Tchigvintsev A."/>
            <person name="Flick R."/>
            <person name="Denaro R."/>
            <person name="Genovese M."/>
            <person name="Albar J.P."/>
            <person name="Reva O.N."/>
            <person name="Martinez-Gomariz M."/>
            <person name="Tran H."/>
            <person name="Ferrer M."/>
            <person name="Savchenko A."/>
            <person name="Yakunin A.F."/>
            <person name="Yakimov M.M."/>
            <person name="Golyshina O.V."/>
            <person name="Reinhardt R."/>
            <person name="Golyshin P.N."/>
        </authorList>
    </citation>
    <scope>NUCLEOTIDE SEQUENCE [LARGE SCALE GENOMIC DNA]</scope>
</reference>
<dbReference type="PANTHER" id="PTHR34351">
    <property type="entry name" value="SLR1927 PROTEIN-RELATED"/>
    <property type="match status" value="1"/>
</dbReference>
<dbReference type="OrthoDB" id="5298497at2"/>
<dbReference type="STRING" id="698738.OLEAN_C19430"/>
<evidence type="ECO:0000313" key="3">
    <source>
        <dbReference type="Proteomes" id="UP000032749"/>
    </source>
</evidence>
<dbReference type="Proteomes" id="UP000032749">
    <property type="component" value="Chromosome"/>
</dbReference>
<dbReference type="PANTHER" id="PTHR34351:SF1">
    <property type="entry name" value="SLR1927 PROTEIN"/>
    <property type="match status" value="1"/>
</dbReference>
<feature type="transmembrane region" description="Helical" evidence="1">
    <location>
        <begin position="30"/>
        <end position="53"/>
    </location>
</feature>
<organism evidence="2 3">
    <name type="scientific">Oleispira antarctica RB-8</name>
    <dbReference type="NCBI Taxonomy" id="698738"/>
    <lineage>
        <taxon>Bacteria</taxon>
        <taxon>Pseudomonadati</taxon>
        <taxon>Pseudomonadota</taxon>
        <taxon>Gammaproteobacteria</taxon>
        <taxon>Oceanospirillales</taxon>
        <taxon>Oceanospirillaceae</taxon>
        <taxon>Oleispira</taxon>
    </lineage>
</organism>
<proteinExistence type="predicted"/>
<dbReference type="AlphaFoldDB" id="R4YTV5"/>
<accession>R4YTV5</accession>
<name>R4YTV5_OLEAN</name>
<keyword evidence="3" id="KW-1185">Reference proteome</keyword>
<keyword evidence="1" id="KW-0472">Membrane</keyword>
<evidence type="ECO:0000313" key="2">
    <source>
        <dbReference type="EMBL" id="CCK76119.1"/>
    </source>
</evidence>
<feature type="transmembrane region" description="Helical" evidence="1">
    <location>
        <begin position="59"/>
        <end position="79"/>
    </location>
</feature>
<keyword evidence="1" id="KW-0812">Transmembrane</keyword>
<protein>
    <submittedName>
        <fullName evidence="2">Uncharacterized protein</fullName>
    </submittedName>
</protein>
<gene>
    <name evidence="2" type="ORF">OLEAN_C19430</name>
</gene>